<dbReference type="GO" id="GO:0051607">
    <property type="term" value="P:defense response to virus"/>
    <property type="evidence" value="ECO:0007669"/>
    <property type="project" value="UniProtKB-KW"/>
</dbReference>
<dbReference type="Pfam" id="PF03787">
    <property type="entry name" value="RAMPs"/>
    <property type="match status" value="1"/>
</dbReference>
<dbReference type="EnsemblBacteria" id="ABY35483">
    <property type="protein sequence ID" value="ABY35483"/>
    <property type="gene ID" value="Caur_2274"/>
</dbReference>
<organism evidence="3 4">
    <name type="scientific">Chloroflexus aurantiacus (strain ATCC 29366 / DSM 635 / J-10-fl)</name>
    <dbReference type="NCBI Taxonomy" id="324602"/>
    <lineage>
        <taxon>Bacteria</taxon>
        <taxon>Bacillati</taxon>
        <taxon>Chloroflexota</taxon>
        <taxon>Chloroflexia</taxon>
        <taxon>Chloroflexales</taxon>
        <taxon>Chloroflexineae</taxon>
        <taxon>Chloroflexaceae</taxon>
        <taxon>Chloroflexus</taxon>
    </lineage>
</organism>
<dbReference type="InParanoid" id="A9WGF1"/>
<dbReference type="RefSeq" id="WP_012258137.1">
    <property type="nucleotide sequence ID" value="NC_010175.1"/>
</dbReference>
<evidence type="ECO:0000259" key="2">
    <source>
        <dbReference type="Pfam" id="PF03787"/>
    </source>
</evidence>
<dbReference type="NCBIfam" id="TIGR02674">
    <property type="entry name" value="cas_cyan_RAMP_2"/>
    <property type="match status" value="1"/>
</dbReference>
<dbReference type="HOGENOM" id="CLU_512717_0_0_0"/>
<keyword evidence="4" id="KW-1185">Reference proteome</keyword>
<dbReference type="EMBL" id="CP000909">
    <property type="protein sequence ID" value="ABY35483.1"/>
    <property type="molecule type" value="Genomic_DNA"/>
</dbReference>
<dbReference type="AlphaFoldDB" id="A9WGF1"/>
<dbReference type="eggNOG" id="COG1336">
    <property type="taxonomic scope" value="Bacteria"/>
</dbReference>
<dbReference type="SMR" id="A9WGF1"/>
<feature type="domain" description="CRISPR type III-associated protein" evidence="2">
    <location>
        <begin position="23"/>
        <end position="215"/>
    </location>
</feature>
<dbReference type="InterPro" id="IPR005537">
    <property type="entry name" value="RAMP_III_fam"/>
</dbReference>
<proteinExistence type="predicted"/>
<gene>
    <name evidence="3" type="ordered locus">Caur_2274</name>
</gene>
<dbReference type="STRING" id="324602.Caur_2274"/>
<evidence type="ECO:0000313" key="4">
    <source>
        <dbReference type="Proteomes" id="UP000002008"/>
    </source>
</evidence>
<sequence>MNIIPYRVTLLEPLLATRIAGDPNSGVSYPYVPGSLVRGAAVAMYARNKGIVAVDAREEEARRLFFDGRTRYLNAYPADASGRRTLPTPRSLFHVEGEESPIYDFALEVIDAVNEETVQFVGAARDSQPFCRIDDSNIFFISPKRRINVHTQRDRVKGRATEVSGAVFQYDALEEGQTFAGWVLVDKDDDVELLSSLLRHIYRLGGSSNSGYGRVTVAVDAPQNIQVWREIPKQIVPIDAGETFVVTLLSDTLVRDPNTGQYTWDLRPALQQLLSVEIEHIHPIAGEEEQRSVWRLDEVGGFNRAWGLPLPQAQAIAGGSVFVFRARSPIPAQTIAGAEWDGIGERRAEGFGRLAFNWQTETELIRVDPPVVSLIDQLVPNLDGPARNIAQQMAMRMLRRELDAKLRKAINDIRPKHLSISNTQLSRLRIIAREALPNGDLARLQKYLDENIKTRRSVRDQFDRTRLGSEERLSQWLEERLSQPETVWDKIGAQTLSKRIGANVLVSTRDDTELAREYTIRLIDGVLARLAKERRREDGGRQ</sequence>
<dbReference type="CDD" id="cd09700">
    <property type="entry name" value="Csx10"/>
    <property type="match status" value="1"/>
</dbReference>
<reference evidence="4" key="1">
    <citation type="journal article" date="2011" name="BMC Genomics">
        <title>Complete genome sequence of the filamentous anoxygenic phototrophic bacterium Chloroflexus aurantiacus.</title>
        <authorList>
            <person name="Tang K.H."/>
            <person name="Barry K."/>
            <person name="Chertkov O."/>
            <person name="Dalin E."/>
            <person name="Han C.S."/>
            <person name="Hauser L.J."/>
            <person name="Honchak B.M."/>
            <person name="Karbach L.E."/>
            <person name="Land M.L."/>
            <person name="Lapidus A."/>
            <person name="Larimer F.W."/>
            <person name="Mikhailova N."/>
            <person name="Pitluck S."/>
            <person name="Pierson B.K."/>
            <person name="Blankenship R.E."/>
        </authorList>
    </citation>
    <scope>NUCLEOTIDE SEQUENCE [LARGE SCALE GENOMIC DNA]</scope>
    <source>
        <strain evidence="4">ATCC 29366 / DSM 635 / J-10-fl</strain>
    </source>
</reference>
<dbReference type="InterPro" id="IPR013490">
    <property type="entry name" value="CRISPR-assoc_RAMP_Csx10"/>
</dbReference>
<dbReference type="PATRIC" id="fig|324602.8.peg.2575"/>
<dbReference type="KEGG" id="cau:Caur_2274"/>
<accession>A9WGF1</accession>
<name>A9WGF1_CHLAA</name>
<dbReference type="Proteomes" id="UP000002008">
    <property type="component" value="Chromosome"/>
</dbReference>
<evidence type="ECO:0000313" key="3">
    <source>
        <dbReference type="EMBL" id="ABY35483.1"/>
    </source>
</evidence>
<evidence type="ECO:0000256" key="1">
    <source>
        <dbReference type="ARBA" id="ARBA00023118"/>
    </source>
</evidence>
<keyword evidence="1" id="KW-0051">Antiviral defense</keyword>
<protein>
    <submittedName>
        <fullName evidence="3">CRISPR-associated RAMP protein, Csx10 family</fullName>
    </submittedName>
</protein>